<dbReference type="Proteomes" id="UP000214618">
    <property type="component" value="Chromosome"/>
</dbReference>
<keyword evidence="1 3" id="KW-0378">Hydrolase</keyword>
<organism evidence="3 4">
    <name type="scientific">Peribacillus simplex NBRC 15720 = DSM 1321</name>
    <dbReference type="NCBI Taxonomy" id="1349754"/>
    <lineage>
        <taxon>Bacteria</taxon>
        <taxon>Bacillati</taxon>
        <taxon>Bacillota</taxon>
        <taxon>Bacilli</taxon>
        <taxon>Bacillales</taxon>
        <taxon>Bacillaceae</taxon>
        <taxon>Peribacillus</taxon>
    </lineage>
</organism>
<feature type="domain" description="Peptidase S9 prolyl oligopeptidase catalytic" evidence="2">
    <location>
        <begin position="83"/>
        <end position="274"/>
    </location>
</feature>
<dbReference type="GO" id="GO:0004252">
    <property type="term" value="F:serine-type endopeptidase activity"/>
    <property type="evidence" value="ECO:0007669"/>
    <property type="project" value="TreeGrafter"/>
</dbReference>
<accession>A0A223EIP0</accession>
<dbReference type="OrthoDB" id="9812921at2"/>
<protein>
    <submittedName>
        <fullName evidence="3">Alpha/beta hydrolase</fullName>
    </submittedName>
</protein>
<reference evidence="3 4" key="1">
    <citation type="submission" date="2016-10" db="EMBL/GenBank/DDBJ databases">
        <title>The whole genome sequencing and assembly of Bacillus simplex DSM 1321 strain.</title>
        <authorList>
            <person name="Park M.-K."/>
            <person name="Lee Y.-J."/>
            <person name="Yi H."/>
            <person name="Bahn Y.-S."/>
            <person name="Kim J.F."/>
            <person name="Lee D.-W."/>
        </authorList>
    </citation>
    <scope>NUCLEOTIDE SEQUENCE [LARGE SCALE GENOMIC DNA]</scope>
    <source>
        <strain evidence="3 4">DSM 1321</strain>
    </source>
</reference>
<name>A0A223EIP0_9BACI</name>
<dbReference type="InterPro" id="IPR029058">
    <property type="entry name" value="AB_hydrolase_fold"/>
</dbReference>
<proteinExistence type="predicted"/>
<dbReference type="PANTHER" id="PTHR42776">
    <property type="entry name" value="SERINE PEPTIDASE S9 FAMILY MEMBER"/>
    <property type="match status" value="1"/>
</dbReference>
<dbReference type="InterPro" id="IPR001375">
    <property type="entry name" value="Peptidase_S9_cat"/>
</dbReference>
<dbReference type="SUPFAM" id="SSF53474">
    <property type="entry name" value="alpha/beta-Hydrolases"/>
    <property type="match status" value="1"/>
</dbReference>
<dbReference type="EMBL" id="CP017704">
    <property type="protein sequence ID" value="ASS95118.1"/>
    <property type="molecule type" value="Genomic_DNA"/>
</dbReference>
<evidence type="ECO:0000313" key="4">
    <source>
        <dbReference type="Proteomes" id="UP000214618"/>
    </source>
</evidence>
<sequence>MFYNKIKEKGEWKLENGTIISKRRFPSPHPQIHLYSVTYISQGLKVKGLLAEPVDGEIHDAFLYLRGGIKNVGKVRPARIVQYAVEGFIVFAPFYRGNQGGEGDEDFGGEDRFDAISGFNLLEQHPRVNKDHIHILGFSRGGIMALWTGIYCRNAASIVTWGGVSDMFLTYVERVDMRRMMKRVIGGTPKKCPDQYEYRTPLFAIEDLNVPILIIHGEKDDNVAIEHAYRLEKRLKMHDKEVESWYFPQFTHYFPPAVNRKVVEDLTSWMKSKTEK</sequence>
<evidence type="ECO:0000259" key="2">
    <source>
        <dbReference type="Pfam" id="PF00326"/>
    </source>
</evidence>
<dbReference type="Gene3D" id="3.40.50.1820">
    <property type="entry name" value="alpha/beta hydrolase"/>
    <property type="match status" value="1"/>
</dbReference>
<dbReference type="AlphaFoldDB" id="A0A223EIP0"/>
<evidence type="ECO:0000313" key="3">
    <source>
        <dbReference type="EMBL" id="ASS95118.1"/>
    </source>
</evidence>
<dbReference type="PANTHER" id="PTHR42776:SF27">
    <property type="entry name" value="DIPEPTIDYL PEPTIDASE FAMILY MEMBER 6"/>
    <property type="match status" value="1"/>
</dbReference>
<evidence type="ECO:0000256" key="1">
    <source>
        <dbReference type="ARBA" id="ARBA00022801"/>
    </source>
</evidence>
<dbReference type="GO" id="GO:0006508">
    <property type="term" value="P:proteolysis"/>
    <property type="evidence" value="ECO:0007669"/>
    <property type="project" value="InterPro"/>
</dbReference>
<gene>
    <name evidence="3" type="ORF">BS1321_15110</name>
</gene>
<dbReference type="Pfam" id="PF00326">
    <property type="entry name" value="Peptidase_S9"/>
    <property type="match status" value="1"/>
</dbReference>